<sequence length="151" mass="17439">LAKDLEDAYPDRNLLLMCNRRSLRQLLYPLCAQAFLTKLADEGEEQYSKTFLKLKSTDTQSIDSKTIIRARGLPWQVSDLDVALFFAGLEIAKGGVILCLGPEGRRNGECLVKFETAEYRDWALERHRCHLRQRYIELYRSSADDFVRHAI</sequence>
<accession>A0A915LV25</accession>
<dbReference type="InterPro" id="IPR035979">
    <property type="entry name" value="RBD_domain_sf"/>
</dbReference>
<reference evidence="4" key="1">
    <citation type="submission" date="2022-11" db="UniProtKB">
        <authorList>
            <consortium name="WormBaseParasite"/>
        </authorList>
    </citation>
    <scope>IDENTIFICATION</scope>
</reference>
<evidence type="ECO:0000256" key="2">
    <source>
        <dbReference type="ARBA" id="ARBA00022884"/>
    </source>
</evidence>
<name>A0A915LV25_MELJA</name>
<proteinExistence type="predicted"/>
<dbReference type="AlphaFoldDB" id="A0A915LV25"/>
<dbReference type="Proteomes" id="UP000887561">
    <property type="component" value="Unplaced"/>
</dbReference>
<dbReference type="WBParaSite" id="scaffold1741_cov177.g3535">
    <property type="protein sequence ID" value="scaffold1741_cov177.g3535"/>
    <property type="gene ID" value="scaffold1741_cov177.g3535"/>
</dbReference>
<dbReference type="InterPro" id="IPR050666">
    <property type="entry name" value="ESRP"/>
</dbReference>
<evidence type="ECO:0000256" key="1">
    <source>
        <dbReference type="ARBA" id="ARBA00022737"/>
    </source>
</evidence>
<evidence type="ECO:0000313" key="4">
    <source>
        <dbReference type="WBParaSite" id="scaffold1741_cov177.g3535"/>
    </source>
</evidence>
<evidence type="ECO:0000313" key="3">
    <source>
        <dbReference type="Proteomes" id="UP000887561"/>
    </source>
</evidence>
<dbReference type="PANTHER" id="PTHR13976">
    <property type="entry name" value="HETEROGENEOUS NUCLEAR RIBONUCLEOPROTEIN-RELATED"/>
    <property type="match status" value="1"/>
</dbReference>
<dbReference type="SUPFAM" id="SSF54928">
    <property type="entry name" value="RNA-binding domain, RBD"/>
    <property type="match status" value="1"/>
</dbReference>
<keyword evidence="3" id="KW-1185">Reference proteome</keyword>
<keyword evidence="1" id="KW-0677">Repeat</keyword>
<keyword evidence="2" id="KW-0694">RNA-binding</keyword>
<dbReference type="InterPro" id="IPR012677">
    <property type="entry name" value="Nucleotide-bd_a/b_plait_sf"/>
</dbReference>
<dbReference type="GO" id="GO:0003723">
    <property type="term" value="F:RNA binding"/>
    <property type="evidence" value="ECO:0007669"/>
    <property type="project" value="UniProtKB-KW"/>
</dbReference>
<dbReference type="Gene3D" id="3.30.70.330">
    <property type="match status" value="1"/>
</dbReference>
<protein>
    <submittedName>
        <fullName evidence="4">Uncharacterized protein</fullName>
    </submittedName>
</protein>
<organism evidence="3 4">
    <name type="scientific">Meloidogyne javanica</name>
    <name type="common">Root-knot nematode worm</name>
    <dbReference type="NCBI Taxonomy" id="6303"/>
    <lineage>
        <taxon>Eukaryota</taxon>
        <taxon>Metazoa</taxon>
        <taxon>Ecdysozoa</taxon>
        <taxon>Nematoda</taxon>
        <taxon>Chromadorea</taxon>
        <taxon>Rhabditida</taxon>
        <taxon>Tylenchina</taxon>
        <taxon>Tylenchomorpha</taxon>
        <taxon>Tylenchoidea</taxon>
        <taxon>Meloidogynidae</taxon>
        <taxon>Meloidogyninae</taxon>
        <taxon>Meloidogyne</taxon>
        <taxon>Meloidogyne incognita group</taxon>
    </lineage>
</organism>